<evidence type="ECO:0000313" key="1">
    <source>
        <dbReference type="EMBL" id="CAG8668570.1"/>
    </source>
</evidence>
<dbReference type="Proteomes" id="UP000789525">
    <property type="component" value="Unassembled WGS sequence"/>
</dbReference>
<keyword evidence="2" id="KW-1185">Reference proteome</keyword>
<evidence type="ECO:0000313" key="2">
    <source>
        <dbReference type="Proteomes" id="UP000789525"/>
    </source>
</evidence>
<protein>
    <submittedName>
        <fullName evidence="1">12368_t:CDS:1</fullName>
    </submittedName>
</protein>
<gene>
    <name evidence="1" type="ORF">ACOLOM_LOCUS8861</name>
</gene>
<feature type="non-terminal residue" evidence="1">
    <location>
        <position position="1"/>
    </location>
</feature>
<sequence>EKSRICRPTATCQPVSGGTRSSPISWCASAGMSAPRGLNSGILCGRARRWPGGLMGSLQRASHSAGSIRGLLNGQGRRVPKKSTHNPFWEIVRNFTIVQTYSLLLGALDTGRLHIQRERKKPQQFPMRRLSEKRQEPLGATHGWRR</sequence>
<dbReference type="EMBL" id="CAJVPT010024076">
    <property type="protein sequence ID" value="CAG8668570.1"/>
    <property type="molecule type" value="Genomic_DNA"/>
</dbReference>
<reference evidence="1" key="1">
    <citation type="submission" date="2021-06" db="EMBL/GenBank/DDBJ databases">
        <authorList>
            <person name="Kallberg Y."/>
            <person name="Tangrot J."/>
            <person name="Rosling A."/>
        </authorList>
    </citation>
    <scope>NUCLEOTIDE SEQUENCE</scope>
    <source>
        <strain evidence="1">CL356</strain>
    </source>
</reference>
<organism evidence="1 2">
    <name type="scientific">Acaulospora colombiana</name>
    <dbReference type="NCBI Taxonomy" id="27376"/>
    <lineage>
        <taxon>Eukaryota</taxon>
        <taxon>Fungi</taxon>
        <taxon>Fungi incertae sedis</taxon>
        <taxon>Mucoromycota</taxon>
        <taxon>Glomeromycotina</taxon>
        <taxon>Glomeromycetes</taxon>
        <taxon>Diversisporales</taxon>
        <taxon>Acaulosporaceae</taxon>
        <taxon>Acaulospora</taxon>
    </lineage>
</organism>
<name>A0ACA9NUV4_9GLOM</name>
<comment type="caution">
    <text evidence="1">The sequence shown here is derived from an EMBL/GenBank/DDBJ whole genome shotgun (WGS) entry which is preliminary data.</text>
</comment>
<proteinExistence type="predicted"/>
<accession>A0ACA9NUV4</accession>